<dbReference type="NCBIfam" id="TIGR01549">
    <property type="entry name" value="HAD-SF-IA-v1"/>
    <property type="match status" value="1"/>
</dbReference>
<dbReference type="PRINTS" id="PR00413">
    <property type="entry name" value="HADHALOGNASE"/>
</dbReference>
<dbReference type="InterPro" id="IPR023214">
    <property type="entry name" value="HAD_sf"/>
</dbReference>
<evidence type="ECO:0000256" key="4">
    <source>
        <dbReference type="ARBA" id="ARBA00013078"/>
    </source>
</evidence>
<keyword evidence="5" id="KW-0378">Hydrolase</keyword>
<sequence>MVAGIPVRGILFDKDGTLFDFGATWNGWAKGILTELGQDHPDRTAAMAEALHFDLAAGAFRPTSPVIAGTNAEVAALLLPSLPDWQGARLEGFLSERAARAALVPAAPLVPLLEGLRGQGLRLGVMTNDTEFSARAQLSGAGVLELFDFIAGHDSGHGAKPAPDPLLAFARAMSLPPETVVMVGDSTHDLEAGRAAGMRTLGVLTGMAGPADLAPLADAVLDDIGHLPGWLAA</sequence>
<dbReference type="InterPro" id="IPR006439">
    <property type="entry name" value="HAD-SF_hydro_IA"/>
</dbReference>
<name>A0A6L7FYL8_9RHOB</name>
<dbReference type="InterPro" id="IPR036412">
    <property type="entry name" value="HAD-like_sf"/>
</dbReference>
<dbReference type="GO" id="GO:0005829">
    <property type="term" value="C:cytosol"/>
    <property type="evidence" value="ECO:0007669"/>
    <property type="project" value="TreeGrafter"/>
</dbReference>
<comment type="similarity">
    <text evidence="3">Belongs to the HAD-like hydrolase superfamily. CbbY/CbbZ/Gph/YieH family.</text>
</comment>
<evidence type="ECO:0000313" key="6">
    <source>
        <dbReference type="Proteomes" id="UP000477911"/>
    </source>
</evidence>
<evidence type="ECO:0000256" key="1">
    <source>
        <dbReference type="ARBA" id="ARBA00000830"/>
    </source>
</evidence>
<evidence type="ECO:0000256" key="2">
    <source>
        <dbReference type="ARBA" id="ARBA00004818"/>
    </source>
</evidence>
<dbReference type="InterPro" id="IPR023198">
    <property type="entry name" value="PGP-like_dom2"/>
</dbReference>
<accession>A0A6L7FYL8</accession>
<dbReference type="Pfam" id="PF00702">
    <property type="entry name" value="Hydrolase"/>
    <property type="match status" value="1"/>
</dbReference>
<proteinExistence type="inferred from homology"/>
<dbReference type="PANTHER" id="PTHR43434:SF1">
    <property type="entry name" value="PHOSPHOGLYCOLATE PHOSPHATASE"/>
    <property type="match status" value="1"/>
</dbReference>
<dbReference type="PANTHER" id="PTHR43434">
    <property type="entry name" value="PHOSPHOGLYCOLATE PHOSPHATASE"/>
    <property type="match status" value="1"/>
</dbReference>
<evidence type="ECO:0000256" key="3">
    <source>
        <dbReference type="ARBA" id="ARBA00006171"/>
    </source>
</evidence>
<comment type="pathway">
    <text evidence="2">Organic acid metabolism; glycolate biosynthesis; glycolate from 2-phosphoglycolate: step 1/1.</text>
</comment>
<organism evidence="5 6">
    <name type="scientific">Pseudooceanicola albus</name>
    <dbReference type="NCBI Taxonomy" id="2692189"/>
    <lineage>
        <taxon>Bacteria</taxon>
        <taxon>Pseudomonadati</taxon>
        <taxon>Pseudomonadota</taxon>
        <taxon>Alphaproteobacteria</taxon>
        <taxon>Rhodobacterales</taxon>
        <taxon>Paracoccaceae</taxon>
        <taxon>Pseudooceanicola</taxon>
    </lineage>
</organism>
<dbReference type="EMBL" id="WUMU01000001">
    <property type="protein sequence ID" value="MXN16227.1"/>
    <property type="molecule type" value="Genomic_DNA"/>
</dbReference>
<dbReference type="GO" id="GO:0006281">
    <property type="term" value="P:DNA repair"/>
    <property type="evidence" value="ECO:0007669"/>
    <property type="project" value="TreeGrafter"/>
</dbReference>
<gene>
    <name evidence="5" type="ORF">GR170_00135</name>
</gene>
<dbReference type="SFLD" id="SFLDG01129">
    <property type="entry name" value="C1.5:_HAD__Beta-PGM__Phosphata"/>
    <property type="match status" value="1"/>
</dbReference>
<dbReference type="Gene3D" id="3.40.50.1000">
    <property type="entry name" value="HAD superfamily/HAD-like"/>
    <property type="match status" value="1"/>
</dbReference>
<dbReference type="Proteomes" id="UP000477911">
    <property type="component" value="Unassembled WGS sequence"/>
</dbReference>
<dbReference type="Gene3D" id="1.10.150.240">
    <property type="entry name" value="Putative phosphatase, domain 2"/>
    <property type="match status" value="1"/>
</dbReference>
<reference evidence="5 6" key="1">
    <citation type="submission" date="2019-12" db="EMBL/GenBank/DDBJ databases">
        <authorList>
            <person name="Li M."/>
        </authorList>
    </citation>
    <scope>NUCLEOTIDE SEQUENCE [LARGE SCALE GENOMIC DNA]</scope>
    <source>
        <strain evidence="5 6">GBMRC 2024</strain>
    </source>
</reference>
<dbReference type="EC" id="3.1.3.18" evidence="4"/>
<protein>
    <recommendedName>
        <fullName evidence="4">phosphoglycolate phosphatase</fullName>
        <ecNumber evidence="4">3.1.3.18</ecNumber>
    </recommendedName>
</protein>
<comment type="caution">
    <text evidence="5">The sequence shown here is derived from an EMBL/GenBank/DDBJ whole genome shotgun (WGS) entry which is preliminary data.</text>
</comment>
<dbReference type="AlphaFoldDB" id="A0A6L7FYL8"/>
<comment type="catalytic activity">
    <reaction evidence="1">
        <text>2-phosphoglycolate + H2O = glycolate + phosphate</text>
        <dbReference type="Rhea" id="RHEA:14369"/>
        <dbReference type="ChEBI" id="CHEBI:15377"/>
        <dbReference type="ChEBI" id="CHEBI:29805"/>
        <dbReference type="ChEBI" id="CHEBI:43474"/>
        <dbReference type="ChEBI" id="CHEBI:58033"/>
        <dbReference type="EC" id="3.1.3.18"/>
    </reaction>
</comment>
<dbReference type="SFLD" id="SFLDS00003">
    <property type="entry name" value="Haloacid_Dehalogenase"/>
    <property type="match status" value="1"/>
</dbReference>
<dbReference type="InterPro" id="IPR050155">
    <property type="entry name" value="HAD-like_hydrolase_sf"/>
</dbReference>
<keyword evidence="6" id="KW-1185">Reference proteome</keyword>
<dbReference type="RefSeq" id="WP_160890781.1">
    <property type="nucleotide sequence ID" value="NZ_WUMU01000001.1"/>
</dbReference>
<evidence type="ECO:0000313" key="5">
    <source>
        <dbReference type="EMBL" id="MXN16227.1"/>
    </source>
</evidence>
<dbReference type="SUPFAM" id="SSF56784">
    <property type="entry name" value="HAD-like"/>
    <property type="match status" value="1"/>
</dbReference>
<dbReference type="GO" id="GO:0008967">
    <property type="term" value="F:phosphoglycolate phosphatase activity"/>
    <property type="evidence" value="ECO:0007669"/>
    <property type="project" value="UniProtKB-EC"/>
</dbReference>